<sequence length="138" mass="15770">MEGLLIPIIIGVIGWLFKIKSNNDDHGQKHKNKARNSKTLPQSKEKSGRMGTERGRGPRESSRSASKKAREDYYQKKSQADPHMRIAGKNEEVKTHHEDVHYESKRTDEEILSKKDILNGIIMAEVLGPPRAKKPFRK</sequence>
<evidence type="ECO:0000256" key="1">
    <source>
        <dbReference type="SAM" id="MobiDB-lite"/>
    </source>
</evidence>
<name>A0A3L7K577_9BACI</name>
<reference evidence="2 3" key="1">
    <citation type="submission" date="2018-10" db="EMBL/GenBank/DDBJ databases">
        <title>Falsibacillus sp. genome draft.</title>
        <authorList>
            <person name="Shi S."/>
        </authorList>
    </citation>
    <scope>NUCLEOTIDE SEQUENCE [LARGE SCALE GENOMIC DNA]</scope>
    <source>
        <strain evidence="2 3">GY 10110</strain>
    </source>
</reference>
<proteinExistence type="predicted"/>
<keyword evidence="3" id="KW-1185">Reference proteome</keyword>
<dbReference type="AlphaFoldDB" id="A0A3L7K577"/>
<dbReference type="RefSeq" id="WP_121678867.1">
    <property type="nucleotide sequence ID" value="NZ_RCVZ01000001.1"/>
</dbReference>
<organism evidence="2 3">
    <name type="scientific">Falsibacillus albus</name>
    <dbReference type="NCBI Taxonomy" id="2478915"/>
    <lineage>
        <taxon>Bacteria</taxon>
        <taxon>Bacillati</taxon>
        <taxon>Bacillota</taxon>
        <taxon>Bacilli</taxon>
        <taxon>Bacillales</taxon>
        <taxon>Bacillaceae</taxon>
        <taxon>Falsibacillus</taxon>
    </lineage>
</organism>
<dbReference type="Proteomes" id="UP000276770">
    <property type="component" value="Unassembled WGS sequence"/>
</dbReference>
<protein>
    <submittedName>
        <fullName evidence="2">Uncharacterized protein</fullName>
    </submittedName>
</protein>
<dbReference type="EMBL" id="RCVZ01000001">
    <property type="protein sequence ID" value="RLQ98178.1"/>
    <property type="molecule type" value="Genomic_DNA"/>
</dbReference>
<comment type="caution">
    <text evidence="2">The sequence shown here is derived from an EMBL/GenBank/DDBJ whole genome shotgun (WGS) entry which is preliminary data.</text>
</comment>
<accession>A0A3L7K577</accession>
<evidence type="ECO:0000313" key="2">
    <source>
        <dbReference type="EMBL" id="RLQ98178.1"/>
    </source>
</evidence>
<feature type="compositionally biased region" description="Basic and acidic residues" evidence="1">
    <location>
        <begin position="43"/>
        <end position="107"/>
    </location>
</feature>
<evidence type="ECO:0000313" key="3">
    <source>
        <dbReference type="Proteomes" id="UP000276770"/>
    </source>
</evidence>
<feature type="region of interest" description="Disordered" evidence="1">
    <location>
        <begin position="22"/>
        <end position="107"/>
    </location>
</feature>
<dbReference type="OrthoDB" id="1798639at2"/>
<gene>
    <name evidence="2" type="ORF">D9X91_01970</name>
</gene>